<evidence type="ECO:0000313" key="3">
    <source>
        <dbReference type="Proteomes" id="UP000290189"/>
    </source>
</evidence>
<evidence type="ECO:0000313" key="2">
    <source>
        <dbReference type="EMBL" id="SPQ93612.1"/>
    </source>
</evidence>
<name>A0A3P3Y0I9_PLABS</name>
<dbReference type="EMBL" id="OVEO01000001">
    <property type="protein sequence ID" value="SPQ93612.1"/>
    <property type="molecule type" value="Genomic_DNA"/>
</dbReference>
<sequence>MGDVRSLMQRVRISGSRRLSSSLSRCRSEKQSDRPAIPWQLGTKTCSPREPGRAQTPSSRSTGSRRDVSVSEGGEPTTASTLNVASVMGKVRAAAPATPRPAPAAPRLTPDEMVVKRGLNRQALARMLRDESSDTFDAQAHVDLSIIMNSFARSVPPGSFPSGLNPTAQ</sequence>
<accession>A0A3P3Y0I9</accession>
<organism evidence="2 3">
    <name type="scientific">Plasmodiophora brassicae</name>
    <name type="common">Clubroot disease agent</name>
    <dbReference type="NCBI Taxonomy" id="37360"/>
    <lineage>
        <taxon>Eukaryota</taxon>
        <taxon>Sar</taxon>
        <taxon>Rhizaria</taxon>
        <taxon>Endomyxa</taxon>
        <taxon>Phytomyxea</taxon>
        <taxon>Plasmodiophorida</taxon>
        <taxon>Plasmodiophoridae</taxon>
        <taxon>Plasmodiophora</taxon>
    </lineage>
</organism>
<evidence type="ECO:0000256" key="1">
    <source>
        <dbReference type="SAM" id="MobiDB-lite"/>
    </source>
</evidence>
<feature type="region of interest" description="Disordered" evidence="1">
    <location>
        <begin position="15"/>
        <end position="82"/>
    </location>
</feature>
<proteinExistence type="predicted"/>
<dbReference type="AlphaFoldDB" id="A0A3P3Y0I9"/>
<feature type="compositionally biased region" description="Low complexity" evidence="1">
    <location>
        <begin position="15"/>
        <end position="25"/>
    </location>
</feature>
<gene>
    <name evidence="2" type="ORF">PLBR_LOCUS827</name>
</gene>
<feature type="region of interest" description="Disordered" evidence="1">
    <location>
        <begin position="92"/>
        <end position="111"/>
    </location>
</feature>
<geneLocation type="mitochondrion" evidence="2"/>
<reference evidence="2 3" key="1">
    <citation type="submission" date="2018-03" db="EMBL/GenBank/DDBJ databases">
        <authorList>
            <person name="Fogelqvist J."/>
        </authorList>
    </citation>
    <scope>NUCLEOTIDE SEQUENCE [LARGE SCALE GENOMIC DNA]</scope>
</reference>
<protein>
    <submittedName>
        <fullName evidence="2">Uncharacterized protein</fullName>
    </submittedName>
</protein>
<dbReference type="Proteomes" id="UP000290189">
    <property type="component" value="Unassembled WGS sequence"/>
</dbReference>
<keyword evidence="2" id="KW-0496">Mitochondrion</keyword>